<organism evidence="2">
    <name type="scientific">Lygus hesperus</name>
    <name type="common">Western plant bug</name>
    <dbReference type="NCBI Taxonomy" id="30085"/>
    <lineage>
        <taxon>Eukaryota</taxon>
        <taxon>Metazoa</taxon>
        <taxon>Ecdysozoa</taxon>
        <taxon>Arthropoda</taxon>
        <taxon>Hexapoda</taxon>
        <taxon>Insecta</taxon>
        <taxon>Pterygota</taxon>
        <taxon>Neoptera</taxon>
        <taxon>Paraneoptera</taxon>
        <taxon>Hemiptera</taxon>
        <taxon>Heteroptera</taxon>
        <taxon>Panheteroptera</taxon>
        <taxon>Cimicomorpha</taxon>
        <taxon>Miridae</taxon>
        <taxon>Mirini</taxon>
        <taxon>Lygus</taxon>
    </lineage>
</organism>
<gene>
    <name evidence="2" type="ORF">CM83_59683</name>
</gene>
<dbReference type="AlphaFoldDB" id="A0A0A9ZAH2"/>
<feature type="region of interest" description="Disordered" evidence="1">
    <location>
        <begin position="72"/>
        <end position="102"/>
    </location>
</feature>
<dbReference type="EMBL" id="GBHO01001347">
    <property type="protein sequence ID" value="JAG42257.1"/>
    <property type="molecule type" value="Transcribed_RNA"/>
</dbReference>
<name>A0A0A9ZAH2_LYGHE</name>
<accession>A0A0A9ZAH2</accession>
<evidence type="ECO:0000313" key="2">
    <source>
        <dbReference type="EMBL" id="JAG42257.1"/>
    </source>
</evidence>
<sequence length="122" mass="13721">MSGINETELVKMRSALDKLNEKRAKYVVNGQTSNDAMLAGRVNLLQFYTELEDRKSNTATITQVKALLASHRNKDKIRSNASPSDVHGHRKRKKQSTSALSTADLSGARKFIDSKCSHDYYY</sequence>
<reference evidence="2" key="2">
    <citation type="submission" date="2014-07" db="EMBL/GenBank/DDBJ databases">
        <authorList>
            <person name="Hull J."/>
        </authorList>
    </citation>
    <scope>NUCLEOTIDE SEQUENCE</scope>
</reference>
<evidence type="ECO:0000256" key="1">
    <source>
        <dbReference type="SAM" id="MobiDB-lite"/>
    </source>
</evidence>
<proteinExistence type="predicted"/>
<reference evidence="2" key="1">
    <citation type="journal article" date="2014" name="PLoS ONE">
        <title>Transcriptome-Based Identification of ABC Transporters in the Western Tarnished Plant Bug Lygus hesperus.</title>
        <authorList>
            <person name="Hull J.J."/>
            <person name="Chaney K."/>
            <person name="Geib S.M."/>
            <person name="Fabrick J.A."/>
            <person name="Brent C.S."/>
            <person name="Walsh D."/>
            <person name="Lavine L.C."/>
        </authorList>
    </citation>
    <scope>NUCLEOTIDE SEQUENCE</scope>
</reference>
<protein>
    <submittedName>
        <fullName evidence="2">Uncharacterized protein</fullName>
    </submittedName>
</protein>